<name>A0A822V2M2_AGRTU</name>
<comment type="caution">
    <text evidence="1">The sequence shown here is derived from an EMBL/GenBank/DDBJ whole genome shotgun (WGS) entry which is preliminary data.</text>
</comment>
<dbReference type="AlphaFoldDB" id="A0A822V2M2"/>
<reference evidence="1 2" key="1">
    <citation type="submission" date="2016-01" db="EMBL/GenBank/DDBJ databases">
        <authorList>
            <person name="Regsiter A."/>
            <person name="william w."/>
        </authorList>
    </citation>
    <scope>NUCLEOTIDE SEQUENCE [LARGE SCALE GENOMIC DNA]</scope>
    <source>
        <strain evidence="1 2">B6</strain>
    </source>
</reference>
<evidence type="ECO:0000313" key="1">
    <source>
        <dbReference type="EMBL" id="CVI20535.1"/>
    </source>
</evidence>
<dbReference type="EMBL" id="FCNL01000027">
    <property type="protein sequence ID" value="CVI20535.1"/>
    <property type="molecule type" value="Genomic_DNA"/>
</dbReference>
<evidence type="ECO:0000313" key="2">
    <source>
        <dbReference type="Proteomes" id="UP000192074"/>
    </source>
</evidence>
<organism evidence="1 2">
    <name type="scientific">Agrobacterium tumefaciens str. B6</name>
    <dbReference type="NCBI Taxonomy" id="1183423"/>
    <lineage>
        <taxon>Bacteria</taxon>
        <taxon>Pseudomonadati</taxon>
        <taxon>Pseudomonadota</taxon>
        <taxon>Alphaproteobacteria</taxon>
        <taxon>Hyphomicrobiales</taxon>
        <taxon>Rhizobiaceae</taxon>
        <taxon>Rhizobium/Agrobacterium group</taxon>
        <taxon>Agrobacterium</taxon>
        <taxon>Agrobacterium tumefaciens complex</taxon>
    </lineage>
</organism>
<protein>
    <submittedName>
        <fullName evidence="1">Uncharacterized protein</fullName>
    </submittedName>
</protein>
<gene>
    <name evidence="1" type="ORF">AGR4A_Lc10170</name>
</gene>
<proteinExistence type="predicted"/>
<dbReference type="Proteomes" id="UP000192074">
    <property type="component" value="Unassembled WGS sequence"/>
</dbReference>
<accession>A0A822V2M2</accession>
<sequence length="29" mass="3566">MFPSKIIHEYYDYIIKLHLRAILIFVICI</sequence>